<dbReference type="RefSeq" id="WP_221469936.1">
    <property type="nucleotide sequence ID" value="NZ_JACHMN010000002.1"/>
</dbReference>
<name>A0A841BTU7_9ACTN</name>
<dbReference type="Proteomes" id="UP000587527">
    <property type="component" value="Unassembled WGS sequence"/>
</dbReference>
<proteinExistence type="predicted"/>
<keyword evidence="2" id="KW-0238">DNA-binding</keyword>
<evidence type="ECO:0000313" key="2">
    <source>
        <dbReference type="EMBL" id="MBB5870201.1"/>
    </source>
</evidence>
<feature type="domain" description="HTH marR-type" evidence="1">
    <location>
        <begin position="5"/>
        <end position="141"/>
    </location>
</feature>
<gene>
    <name evidence="2" type="ORF">F4553_003580</name>
</gene>
<dbReference type="SUPFAM" id="SSF46785">
    <property type="entry name" value="Winged helix' DNA-binding domain"/>
    <property type="match status" value="1"/>
</dbReference>
<dbReference type="InterPro" id="IPR039422">
    <property type="entry name" value="MarR/SlyA-like"/>
</dbReference>
<comment type="caution">
    <text evidence="2">The sequence shown here is derived from an EMBL/GenBank/DDBJ whole genome shotgun (WGS) entry which is preliminary data.</text>
</comment>
<sequence>MTSRREELLGRLHVAGREISAAAVMFHTALADLKGMSATEEKAVDLIDRFGPLTARQLAERSGLAPASVTGLIDRLERKGFARRVPNPDDGRSVLVELVAGRTAELAPLFDDWVRELHELTERYTDDELAAIVDFLGESATRQRRATERLTAP</sequence>
<organism evidence="2 3">
    <name type="scientific">Allocatelliglobosispora scoriae</name>
    <dbReference type="NCBI Taxonomy" id="643052"/>
    <lineage>
        <taxon>Bacteria</taxon>
        <taxon>Bacillati</taxon>
        <taxon>Actinomycetota</taxon>
        <taxon>Actinomycetes</taxon>
        <taxon>Micromonosporales</taxon>
        <taxon>Micromonosporaceae</taxon>
        <taxon>Allocatelliglobosispora</taxon>
    </lineage>
</organism>
<evidence type="ECO:0000259" key="1">
    <source>
        <dbReference type="PROSITE" id="PS50995"/>
    </source>
</evidence>
<dbReference type="PANTHER" id="PTHR33164:SF106">
    <property type="entry name" value="TRANSCRIPTIONAL REGULATORY PROTEIN"/>
    <property type="match status" value="1"/>
</dbReference>
<dbReference type="Gene3D" id="1.10.10.10">
    <property type="entry name" value="Winged helix-like DNA-binding domain superfamily/Winged helix DNA-binding domain"/>
    <property type="match status" value="1"/>
</dbReference>
<protein>
    <submittedName>
        <fullName evidence="2">DNA-binding MarR family transcriptional regulator</fullName>
    </submittedName>
</protein>
<keyword evidence="3" id="KW-1185">Reference proteome</keyword>
<dbReference type="InterPro" id="IPR036388">
    <property type="entry name" value="WH-like_DNA-bd_sf"/>
</dbReference>
<dbReference type="InterPro" id="IPR000835">
    <property type="entry name" value="HTH_MarR-typ"/>
</dbReference>
<dbReference type="GO" id="GO:0003677">
    <property type="term" value="F:DNA binding"/>
    <property type="evidence" value="ECO:0007669"/>
    <property type="project" value="UniProtKB-KW"/>
</dbReference>
<dbReference type="PROSITE" id="PS50995">
    <property type="entry name" value="HTH_MARR_2"/>
    <property type="match status" value="1"/>
</dbReference>
<accession>A0A841BTU7</accession>
<dbReference type="EMBL" id="JACHMN010000002">
    <property type="protein sequence ID" value="MBB5870201.1"/>
    <property type="molecule type" value="Genomic_DNA"/>
</dbReference>
<dbReference type="Pfam" id="PF01047">
    <property type="entry name" value="MarR"/>
    <property type="match status" value="1"/>
</dbReference>
<dbReference type="GO" id="GO:0003700">
    <property type="term" value="F:DNA-binding transcription factor activity"/>
    <property type="evidence" value="ECO:0007669"/>
    <property type="project" value="InterPro"/>
</dbReference>
<reference evidence="2 3" key="1">
    <citation type="submission" date="2020-08" db="EMBL/GenBank/DDBJ databases">
        <title>Sequencing the genomes of 1000 actinobacteria strains.</title>
        <authorList>
            <person name="Klenk H.-P."/>
        </authorList>
    </citation>
    <scope>NUCLEOTIDE SEQUENCE [LARGE SCALE GENOMIC DNA]</scope>
    <source>
        <strain evidence="2 3">DSM 45362</strain>
    </source>
</reference>
<dbReference type="InterPro" id="IPR036390">
    <property type="entry name" value="WH_DNA-bd_sf"/>
</dbReference>
<dbReference type="AlphaFoldDB" id="A0A841BTU7"/>
<evidence type="ECO:0000313" key="3">
    <source>
        <dbReference type="Proteomes" id="UP000587527"/>
    </source>
</evidence>
<dbReference type="PANTHER" id="PTHR33164">
    <property type="entry name" value="TRANSCRIPTIONAL REGULATOR, MARR FAMILY"/>
    <property type="match status" value="1"/>
</dbReference>
<dbReference type="SMART" id="SM00347">
    <property type="entry name" value="HTH_MARR"/>
    <property type="match status" value="1"/>
</dbReference>
<dbReference type="GO" id="GO:0006950">
    <property type="term" value="P:response to stress"/>
    <property type="evidence" value="ECO:0007669"/>
    <property type="project" value="TreeGrafter"/>
</dbReference>